<dbReference type="InParanoid" id="A7SMJ8"/>
<dbReference type="Gene3D" id="1.20.1560.10">
    <property type="entry name" value="ABC transporter type 1, transmembrane domain"/>
    <property type="match status" value="2"/>
</dbReference>
<feature type="domain" description="ABC transmembrane type-1" evidence="16">
    <location>
        <begin position="1"/>
        <end position="265"/>
    </location>
</feature>
<evidence type="ECO:0000256" key="5">
    <source>
        <dbReference type="ARBA" id="ARBA00022692"/>
    </source>
</evidence>
<gene>
    <name evidence="17" type="ORF">NEMVEDRAFT_v1g10039</name>
</gene>
<dbReference type="STRING" id="45351.A7SMJ8"/>
<feature type="transmembrane region" description="Helical" evidence="14">
    <location>
        <begin position="764"/>
        <end position="795"/>
    </location>
</feature>
<feature type="transmembrane region" description="Helical" evidence="14">
    <location>
        <begin position="684"/>
        <end position="706"/>
    </location>
</feature>
<dbReference type="HOGENOM" id="CLU_000604_27_3_1"/>
<feature type="transmembrane region" description="Helical" evidence="14">
    <location>
        <begin position="119"/>
        <end position="138"/>
    </location>
</feature>
<dbReference type="OMA" id="IQYAFIC"/>
<dbReference type="GO" id="GO:0005524">
    <property type="term" value="F:ATP binding"/>
    <property type="evidence" value="ECO:0007669"/>
    <property type="project" value="UniProtKB-KW"/>
</dbReference>
<feature type="transmembrane region" description="Helical" evidence="14">
    <location>
        <begin position="20"/>
        <end position="40"/>
    </location>
</feature>
<evidence type="ECO:0000256" key="8">
    <source>
        <dbReference type="ARBA" id="ARBA00022840"/>
    </source>
</evidence>
<comment type="catalytic activity">
    <reaction evidence="12">
        <text>leukotriene C4(in) + ATP + H2O = leukotriene C4(out) + ADP + phosphate + H(+)</text>
        <dbReference type="Rhea" id="RHEA:38963"/>
        <dbReference type="ChEBI" id="CHEBI:15377"/>
        <dbReference type="ChEBI" id="CHEBI:15378"/>
        <dbReference type="ChEBI" id="CHEBI:30616"/>
        <dbReference type="ChEBI" id="CHEBI:43474"/>
        <dbReference type="ChEBI" id="CHEBI:57973"/>
        <dbReference type="ChEBI" id="CHEBI:456216"/>
    </reaction>
    <physiologicalReaction direction="left-to-right" evidence="12">
        <dbReference type="Rhea" id="RHEA:38964"/>
    </physiologicalReaction>
</comment>
<dbReference type="InterPro" id="IPR003439">
    <property type="entry name" value="ABC_transporter-like_ATP-bd"/>
</dbReference>
<proteinExistence type="inferred from homology"/>
<feature type="transmembrane region" description="Helical" evidence="14">
    <location>
        <begin position="239"/>
        <end position="264"/>
    </location>
</feature>
<evidence type="ECO:0000256" key="7">
    <source>
        <dbReference type="ARBA" id="ARBA00022741"/>
    </source>
</evidence>
<keyword evidence="6" id="KW-0677">Repeat</keyword>
<keyword evidence="5 14" id="KW-0812">Transmembrane</keyword>
<feature type="domain" description="ABC transporter" evidence="15">
    <location>
        <begin position="300"/>
        <end position="524"/>
    </location>
</feature>
<keyword evidence="18" id="KW-1185">Reference proteome</keyword>
<dbReference type="PROSITE" id="PS00211">
    <property type="entry name" value="ABC_TRANSPORTER_1"/>
    <property type="match status" value="1"/>
</dbReference>
<dbReference type="InterPro" id="IPR003593">
    <property type="entry name" value="AAA+_ATPase"/>
</dbReference>
<protein>
    <recommendedName>
        <fullName evidence="11">ABC-type glutathione-S-conjugate transporter</fullName>
        <ecNumber evidence="11">7.6.2.3</ecNumber>
    </recommendedName>
</protein>
<dbReference type="CDD" id="cd18595">
    <property type="entry name" value="ABC_6TM_MRP1_2_3_6_D1_like"/>
    <property type="match status" value="1"/>
</dbReference>
<evidence type="ECO:0000256" key="1">
    <source>
        <dbReference type="ARBA" id="ARBA00004128"/>
    </source>
</evidence>
<dbReference type="PANTHER" id="PTHR24223:SF443">
    <property type="entry name" value="MULTIDRUG-RESISTANCE LIKE PROTEIN 1, ISOFORM I"/>
    <property type="match status" value="1"/>
</dbReference>
<evidence type="ECO:0000256" key="3">
    <source>
        <dbReference type="ARBA" id="ARBA00022448"/>
    </source>
</evidence>
<dbReference type="Proteomes" id="UP000001593">
    <property type="component" value="Unassembled WGS sequence"/>
</dbReference>
<evidence type="ECO:0000256" key="10">
    <source>
        <dbReference type="ARBA" id="ARBA00023136"/>
    </source>
</evidence>
<dbReference type="FunFam" id="1.20.1560.10:FF:000020">
    <property type="entry name" value="ABC metal ion transporter"/>
    <property type="match status" value="1"/>
</dbReference>
<evidence type="ECO:0000256" key="4">
    <source>
        <dbReference type="ARBA" id="ARBA00022554"/>
    </source>
</evidence>
<keyword evidence="7" id="KW-0547">Nucleotide-binding</keyword>
<feature type="transmembrane region" description="Helical" evidence="14">
    <location>
        <begin position="871"/>
        <end position="888"/>
    </location>
</feature>
<dbReference type="GO" id="GO:0005774">
    <property type="term" value="C:vacuolar membrane"/>
    <property type="evidence" value="ECO:0007669"/>
    <property type="project" value="UniProtKB-SubCell"/>
</dbReference>
<dbReference type="FunFam" id="3.40.50.300:FF:002586">
    <property type="entry name" value="Putative abc transporter c family member"/>
    <property type="match status" value="1"/>
</dbReference>
<dbReference type="eggNOG" id="KOG0054">
    <property type="taxonomic scope" value="Eukaryota"/>
</dbReference>
<evidence type="ECO:0000256" key="13">
    <source>
        <dbReference type="SAM" id="MobiDB-lite"/>
    </source>
</evidence>
<evidence type="ECO:0000313" key="17">
    <source>
        <dbReference type="EMBL" id="EDO35071.1"/>
    </source>
</evidence>
<dbReference type="SMART" id="SM00382">
    <property type="entry name" value="AAA"/>
    <property type="match status" value="1"/>
</dbReference>
<feature type="transmembrane region" description="Helical" evidence="14">
    <location>
        <begin position="638"/>
        <end position="664"/>
    </location>
</feature>
<dbReference type="InterPro" id="IPR017871">
    <property type="entry name" value="ABC_transporter-like_CS"/>
</dbReference>
<dbReference type="PhylomeDB" id="A7SMJ8"/>
<keyword evidence="4" id="KW-0926">Vacuole</keyword>
<dbReference type="AlphaFoldDB" id="A7SMJ8"/>
<dbReference type="InterPro" id="IPR011527">
    <property type="entry name" value="ABC1_TM_dom"/>
</dbReference>
<accession>A7SMJ8</accession>
<keyword evidence="8" id="KW-0067">ATP-binding</keyword>
<feature type="domain" description="ABC transmembrane type-1" evidence="16">
    <location>
        <begin position="638"/>
        <end position="922"/>
    </location>
</feature>
<evidence type="ECO:0000313" key="18">
    <source>
        <dbReference type="Proteomes" id="UP000001593"/>
    </source>
</evidence>
<feature type="transmembrane region" description="Helical" evidence="14">
    <location>
        <begin position="92"/>
        <end position="113"/>
    </location>
</feature>
<dbReference type="EMBL" id="DS469709">
    <property type="protein sequence ID" value="EDO35071.1"/>
    <property type="molecule type" value="Genomic_DNA"/>
</dbReference>
<keyword evidence="3" id="KW-0813">Transport</keyword>
<dbReference type="GO" id="GO:0140359">
    <property type="term" value="F:ABC-type transporter activity"/>
    <property type="evidence" value="ECO:0000318"/>
    <property type="project" value="GO_Central"/>
</dbReference>
<comment type="similarity">
    <text evidence="2">Belongs to the ABC transporter superfamily. ABCC family. Conjugate transporter (TC 3.A.1.208) subfamily.</text>
</comment>
<feature type="compositionally biased region" description="Polar residues" evidence="13">
    <location>
        <begin position="562"/>
        <end position="572"/>
    </location>
</feature>
<dbReference type="GO" id="GO:0015431">
    <property type="term" value="F:ABC-type glutathione S-conjugate transporter activity"/>
    <property type="evidence" value="ECO:0007669"/>
    <property type="project" value="UniProtKB-EC"/>
</dbReference>
<reference evidence="17 18" key="1">
    <citation type="journal article" date="2007" name="Science">
        <title>Sea anemone genome reveals ancestral eumetazoan gene repertoire and genomic organization.</title>
        <authorList>
            <person name="Putnam N.H."/>
            <person name="Srivastava M."/>
            <person name="Hellsten U."/>
            <person name="Dirks B."/>
            <person name="Chapman J."/>
            <person name="Salamov A."/>
            <person name="Terry A."/>
            <person name="Shapiro H."/>
            <person name="Lindquist E."/>
            <person name="Kapitonov V.V."/>
            <person name="Jurka J."/>
            <person name="Genikhovich G."/>
            <person name="Grigoriev I.V."/>
            <person name="Lucas S.M."/>
            <person name="Steele R.E."/>
            <person name="Finnerty J.R."/>
            <person name="Technau U."/>
            <person name="Martindale M.Q."/>
            <person name="Rokhsar D.S."/>
        </authorList>
    </citation>
    <scope>NUCLEOTIDE SEQUENCE [LARGE SCALE GENOMIC DNA]</scope>
    <source>
        <strain evidence="18">CH2 X CH6</strain>
    </source>
</reference>
<evidence type="ECO:0000259" key="15">
    <source>
        <dbReference type="PROSITE" id="PS50893"/>
    </source>
</evidence>
<dbReference type="GO" id="GO:0005886">
    <property type="term" value="C:plasma membrane"/>
    <property type="evidence" value="ECO:0000318"/>
    <property type="project" value="GO_Central"/>
</dbReference>
<dbReference type="GO" id="GO:0016887">
    <property type="term" value="F:ATP hydrolysis activity"/>
    <property type="evidence" value="ECO:0007669"/>
    <property type="project" value="InterPro"/>
</dbReference>
<dbReference type="InterPro" id="IPR050173">
    <property type="entry name" value="ABC_transporter_C-like"/>
</dbReference>
<name>A7SMJ8_NEMVE</name>
<feature type="non-terminal residue" evidence="17">
    <location>
        <position position="1"/>
    </location>
</feature>
<dbReference type="GO" id="GO:0000323">
    <property type="term" value="C:lytic vacuole"/>
    <property type="evidence" value="ECO:0007669"/>
    <property type="project" value="UniProtKB-ARBA"/>
</dbReference>
<dbReference type="PROSITE" id="PS50929">
    <property type="entry name" value="ABC_TM1F"/>
    <property type="match status" value="2"/>
</dbReference>
<evidence type="ECO:0000256" key="2">
    <source>
        <dbReference type="ARBA" id="ARBA00009726"/>
    </source>
</evidence>
<dbReference type="InterPro" id="IPR036640">
    <property type="entry name" value="ABC1_TM_sf"/>
</dbReference>
<evidence type="ECO:0000256" key="14">
    <source>
        <dbReference type="SAM" id="Phobius"/>
    </source>
</evidence>
<organism evidence="17 18">
    <name type="scientific">Nematostella vectensis</name>
    <name type="common">Starlet sea anemone</name>
    <dbReference type="NCBI Taxonomy" id="45351"/>
    <lineage>
        <taxon>Eukaryota</taxon>
        <taxon>Metazoa</taxon>
        <taxon>Cnidaria</taxon>
        <taxon>Anthozoa</taxon>
        <taxon>Hexacorallia</taxon>
        <taxon>Actiniaria</taxon>
        <taxon>Edwardsiidae</taxon>
        <taxon>Nematostella</taxon>
    </lineage>
</organism>
<evidence type="ECO:0000256" key="11">
    <source>
        <dbReference type="ARBA" id="ARBA00024220"/>
    </source>
</evidence>
<dbReference type="Pfam" id="PF00664">
    <property type="entry name" value="ABC_membrane"/>
    <property type="match status" value="3"/>
</dbReference>
<keyword evidence="10 14" id="KW-0472">Membrane</keyword>
<dbReference type="FunFam" id="1.20.1560.10:FF:000001">
    <property type="entry name" value="ATP-binding cassette subfamily C member 1"/>
    <property type="match status" value="1"/>
</dbReference>
<dbReference type="Pfam" id="PF00005">
    <property type="entry name" value="ABC_tran"/>
    <property type="match status" value="2"/>
</dbReference>
<dbReference type="CDD" id="cd18603">
    <property type="entry name" value="ABC_6TM_MRP1_2_3_6_D2_like"/>
    <property type="match status" value="1"/>
</dbReference>
<dbReference type="SUPFAM" id="SSF52540">
    <property type="entry name" value="P-loop containing nucleoside triphosphate hydrolases"/>
    <property type="match status" value="2"/>
</dbReference>
<comment type="subcellular location">
    <subcellularLocation>
        <location evidence="1">Vacuole membrane</location>
        <topology evidence="1">Multi-pass membrane protein</topology>
    </subcellularLocation>
</comment>
<dbReference type="InterPro" id="IPR027417">
    <property type="entry name" value="P-loop_NTPase"/>
</dbReference>
<keyword evidence="9 14" id="KW-1133">Transmembrane helix</keyword>
<sequence length="1041" mass="116164">LIRLMISFVEGNSPSWEGYMYALIMFAAAAFQSILLHAYFHIVISAGIKIKTALTGLIYSKALRLNSVSRNKSTAGDMVNLMSVDAQRVLDMCTYINLLWSGPLQIVVALYFLYDTMGWSIVAGVVVMVLLIPFNLVVTRFSRKLQVCQFILIGVSLCQPPLCRCCLWGSCKVLKLYAWEESFMAKVTGIRNQELHHLKNAMYLNAFFGFTFTCAPFLVSLATFAIYVLTGNILTANNAFVAISLFNILRFPLTVLPNVIISYVQAQVSLKRLTKFLTLDELDETNVHKKMPSHISNQAIHVDDGSFSWDVTGQPTLHNINLNIPEGSLVAVVGQVGCGKSTLLSALLGETEKVTGEVYVKGSVAYVPQQAWIQNATLRDNVIFGRNFDSRRYHKTIKVCALETDFDILPAGDMTEIGERGINLSGGQKQRVNLARAVYFNADVYLLDDPLSAVDSHVGKHIFDKVIGPRGKLRKKTRVLVTHGISFLPQVDQIVVLQDGRVSEVGTYKELLANRGAFAEFLKTFAPEEKSGDAAREQESCPDNSQGARVMSRQIAREQESCPDNSQGTRVMSRQIAREQESCPDNSQGTRRKTLRSRYFTSKVAQLRHAKPMDSITWSPYISFQVKWVVFWTYAKSIGVFIASIVILFMILSEGALVGSRIWLAAWSADNDTSDATRDMYLGGYAAFGFFQAFFVLVSSICLAFGSVRASRSIHDSLLIAIFHAPMSFFETTPLGRVVNRFSKDLYVVDDTVPRSTSGFLRTALSAIGTLFAITYATPLFLSVIIPLGIVYVLIQRLYVASSRQLKRIESVSKSPIYNNFFETISGTSTIRAYHQQQRFIRGNYYKVDENQLAYYPLVVSNRWLGLRLEFVGNLIIFFAALFAVVGRDSIESALVGMSITYALQITQTLNMMVRQTSELETNIVSVERTKEYADMETEAEWVVEDSRPPKGWPDKGRIQIEDFDLRYRANLPLVLKNISVDIQPGEKIGIVGRTGAGKSTLTLALFRILESAGGRIVVDDLDISRMGLQDLRSSLTIIPQ</sequence>
<dbReference type="EC" id="7.6.2.3" evidence="11"/>
<feature type="compositionally biased region" description="Basic and acidic residues" evidence="13">
    <location>
        <begin position="529"/>
        <end position="539"/>
    </location>
</feature>
<evidence type="ECO:0000256" key="6">
    <source>
        <dbReference type="ARBA" id="ARBA00022737"/>
    </source>
</evidence>
<dbReference type="PANTHER" id="PTHR24223">
    <property type="entry name" value="ATP-BINDING CASSETTE SUB-FAMILY C"/>
    <property type="match status" value="1"/>
</dbReference>
<dbReference type="SUPFAM" id="SSF90123">
    <property type="entry name" value="ABC transporter transmembrane region"/>
    <property type="match status" value="2"/>
</dbReference>
<feature type="region of interest" description="Disordered" evidence="13">
    <location>
        <begin position="529"/>
        <end position="593"/>
    </location>
</feature>
<feature type="non-terminal residue" evidence="17">
    <location>
        <position position="1041"/>
    </location>
</feature>
<feature type="transmembrane region" description="Helical" evidence="14">
    <location>
        <begin position="201"/>
        <end position="227"/>
    </location>
</feature>
<dbReference type="FunFam" id="3.40.50.300:FF:000293">
    <property type="entry name" value="ATP binding cassette subfamily C member 1"/>
    <property type="match status" value="1"/>
</dbReference>
<evidence type="ECO:0000259" key="16">
    <source>
        <dbReference type="PROSITE" id="PS50929"/>
    </source>
</evidence>
<dbReference type="PROSITE" id="PS50893">
    <property type="entry name" value="ABC_TRANSPORTER_2"/>
    <property type="match status" value="1"/>
</dbReference>
<dbReference type="Gene3D" id="3.40.50.300">
    <property type="entry name" value="P-loop containing nucleotide triphosphate hydrolases"/>
    <property type="match status" value="2"/>
</dbReference>
<dbReference type="FunCoup" id="A7SMJ8">
    <property type="interactions" value="217"/>
</dbReference>
<dbReference type="GO" id="GO:0055085">
    <property type="term" value="P:transmembrane transport"/>
    <property type="evidence" value="ECO:0000318"/>
    <property type="project" value="GO_Central"/>
</dbReference>
<evidence type="ECO:0000256" key="12">
    <source>
        <dbReference type="ARBA" id="ARBA00047523"/>
    </source>
</evidence>
<evidence type="ECO:0000256" key="9">
    <source>
        <dbReference type="ARBA" id="ARBA00022989"/>
    </source>
</evidence>
<dbReference type="CDD" id="cd03250">
    <property type="entry name" value="ABCC_MRP_domain1"/>
    <property type="match status" value="1"/>
</dbReference>
<feature type="transmembrane region" description="Helical" evidence="14">
    <location>
        <begin position="718"/>
        <end position="736"/>
    </location>
</feature>